<evidence type="ECO:0000313" key="2">
    <source>
        <dbReference type="EMBL" id="QEL17136.1"/>
    </source>
</evidence>
<reference evidence="3" key="1">
    <citation type="submission" date="2019-08" db="EMBL/GenBank/DDBJ databases">
        <title>Limnoglobus roseus gen. nov., sp. nov., a novel freshwater planctomycete with a giant genome from the family Gemmataceae.</title>
        <authorList>
            <person name="Kulichevskaya I.S."/>
            <person name="Naumoff D.G."/>
            <person name="Miroshnikov K."/>
            <person name="Ivanova A."/>
            <person name="Philippov D.A."/>
            <person name="Hakobyan A."/>
            <person name="Rijpstra I.C."/>
            <person name="Sinninghe Damste J.S."/>
            <person name="Liesack W."/>
            <person name="Dedysh S.N."/>
        </authorList>
    </citation>
    <scope>NUCLEOTIDE SEQUENCE [LARGE SCALE GENOMIC DNA]</scope>
    <source>
        <strain evidence="3">PX52</strain>
    </source>
</reference>
<accession>A0A5C1AGM8</accession>
<organism evidence="2 3">
    <name type="scientific">Limnoglobus roseus</name>
    <dbReference type="NCBI Taxonomy" id="2598579"/>
    <lineage>
        <taxon>Bacteria</taxon>
        <taxon>Pseudomonadati</taxon>
        <taxon>Planctomycetota</taxon>
        <taxon>Planctomycetia</taxon>
        <taxon>Gemmatales</taxon>
        <taxon>Gemmataceae</taxon>
        <taxon>Limnoglobus</taxon>
    </lineage>
</organism>
<keyword evidence="3" id="KW-1185">Reference proteome</keyword>
<dbReference type="EMBL" id="CP042425">
    <property type="protein sequence ID" value="QEL17136.1"/>
    <property type="molecule type" value="Genomic_DNA"/>
</dbReference>
<dbReference type="Gene3D" id="3.40.50.150">
    <property type="entry name" value="Vaccinia Virus protein VP39"/>
    <property type="match status" value="1"/>
</dbReference>
<dbReference type="AlphaFoldDB" id="A0A5C1AGM8"/>
<gene>
    <name evidence="2" type="ORF">PX52LOC_04117</name>
</gene>
<dbReference type="Pfam" id="PF08241">
    <property type="entry name" value="Methyltransf_11"/>
    <property type="match status" value="1"/>
</dbReference>
<sequence>MSNPTTAPALNMKALLKVMARQTLGRVPVIGFLSRKAWGGVRKLKHRVRYGNPHGYAALAAADAAAAARAVQSAHATQAAQHERAFQELHAVLVEKIRDVAQLGQTTHALLTEVRDGAFNRLDNNLREQWKVKDAVIAAFAETGGIVADTNQRVQAALASQANQLQQSQVEQRGLLAEGLKGLTDTVENFDGQILQLHDHHASCYLRLADAAEDTAASVRQLTTAAGLVAMDIRERIPALAEGGEYPAPVVPDPDALEERKRKSNGAIRLNLGCGEKPLPDYINCDGRALADVLVIADVRALPFTDGTVDEIASAHLVEHFRQHHLETVILPYWKKLLKPGGTLRVICPNWESMIRRVNRGEMSMVDFKHVTFGGQDYQGDDHFSMYTPQSLGELLERAGFRSPTVIVVDRMNGLCPEMEVTATAS</sequence>
<dbReference type="GO" id="GO:0032259">
    <property type="term" value="P:methylation"/>
    <property type="evidence" value="ECO:0007669"/>
    <property type="project" value="UniProtKB-KW"/>
</dbReference>
<name>A0A5C1AGM8_9BACT</name>
<dbReference type="InterPro" id="IPR013216">
    <property type="entry name" value="Methyltransf_11"/>
</dbReference>
<evidence type="ECO:0000259" key="1">
    <source>
        <dbReference type="Pfam" id="PF08241"/>
    </source>
</evidence>
<evidence type="ECO:0000313" key="3">
    <source>
        <dbReference type="Proteomes" id="UP000324974"/>
    </source>
</evidence>
<dbReference type="OrthoDB" id="282790at2"/>
<dbReference type="InterPro" id="IPR029063">
    <property type="entry name" value="SAM-dependent_MTases_sf"/>
</dbReference>
<dbReference type="KEGG" id="lrs:PX52LOC_04117"/>
<dbReference type="SUPFAM" id="SSF53335">
    <property type="entry name" value="S-adenosyl-L-methionine-dependent methyltransferases"/>
    <property type="match status" value="1"/>
</dbReference>
<proteinExistence type="predicted"/>
<feature type="domain" description="Methyltransferase type 11" evidence="1">
    <location>
        <begin position="294"/>
        <end position="344"/>
    </location>
</feature>
<dbReference type="Proteomes" id="UP000324974">
    <property type="component" value="Chromosome"/>
</dbReference>
<keyword evidence="2" id="KW-0808">Transferase</keyword>
<dbReference type="GO" id="GO:0008757">
    <property type="term" value="F:S-adenosylmethionine-dependent methyltransferase activity"/>
    <property type="evidence" value="ECO:0007669"/>
    <property type="project" value="InterPro"/>
</dbReference>
<dbReference type="RefSeq" id="WP_149111781.1">
    <property type="nucleotide sequence ID" value="NZ_CP042425.1"/>
</dbReference>
<keyword evidence="2" id="KW-0489">Methyltransferase</keyword>
<protein>
    <submittedName>
        <fullName evidence="2">Methyltransferase</fullName>
    </submittedName>
</protein>